<evidence type="ECO:0000256" key="1">
    <source>
        <dbReference type="ARBA" id="ARBA00005695"/>
    </source>
</evidence>
<dbReference type="InterPro" id="IPR039424">
    <property type="entry name" value="SBP_5"/>
</dbReference>
<evidence type="ECO:0000256" key="3">
    <source>
        <dbReference type="ARBA" id="ARBA00022729"/>
    </source>
</evidence>
<dbReference type="CDD" id="cd08516">
    <property type="entry name" value="PBP2_NikA_DppA_OppA_like_11"/>
    <property type="match status" value="1"/>
</dbReference>
<dbReference type="PANTHER" id="PTHR30290">
    <property type="entry name" value="PERIPLASMIC BINDING COMPONENT OF ABC TRANSPORTER"/>
    <property type="match status" value="1"/>
</dbReference>
<dbReference type="SUPFAM" id="SSF53850">
    <property type="entry name" value="Periplasmic binding protein-like II"/>
    <property type="match status" value="1"/>
</dbReference>
<evidence type="ECO:0000313" key="7">
    <source>
        <dbReference type="Proteomes" id="UP000462363"/>
    </source>
</evidence>
<dbReference type="GO" id="GO:0043190">
    <property type="term" value="C:ATP-binding cassette (ABC) transporter complex"/>
    <property type="evidence" value="ECO:0007669"/>
    <property type="project" value="InterPro"/>
</dbReference>
<keyword evidence="3 4" id="KW-0732">Signal</keyword>
<reference evidence="6 7" key="1">
    <citation type="submission" date="2019-08" db="EMBL/GenBank/DDBJ databases">
        <title>In-depth cultivation of the pig gut microbiome towards novel bacterial diversity and tailored functional studies.</title>
        <authorList>
            <person name="Wylensek D."/>
            <person name="Hitch T.C.A."/>
            <person name="Clavel T."/>
        </authorList>
    </citation>
    <scope>NUCLEOTIDE SEQUENCE [LARGE SCALE GENOMIC DNA]</scope>
    <source>
        <strain evidence="6 7">BL-389-WT-3D</strain>
    </source>
</reference>
<dbReference type="Gene3D" id="3.40.190.10">
    <property type="entry name" value="Periplasmic binding protein-like II"/>
    <property type="match status" value="1"/>
</dbReference>
<feature type="domain" description="Solute-binding protein family 5" evidence="5">
    <location>
        <begin position="81"/>
        <end position="428"/>
    </location>
</feature>
<dbReference type="PANTHER" id="PTHR30290:SF9">
    <property type="entry name" value="OLIGOPEPTIDE-BINDING PROTEIN APPA"/>
    <property type="match status" value="1"/>
</dbReference>
<protein>
    <submittedName>
        <fullName evidence="6">ABC transporter substrate-binding protein</fullName>
    </submittedName>
</protein>
<dbReference type="Gene3D" id="3.90.76.10">
    <property type="entry name" value="Dipeptide-binding Protein, Domain 1"/>
    <property type="match status" value="1"/>
</dbReference>
<evidence type="ECO:0000313" key="6">
    <source>
        <dbReference type="EMBL" id="MSS41539.1"/>
    </source>
</evidence>
<dbReference type="PIRSF" id="PIRSF002741">
    <property type="entry name" value="MppA"/>
    <property type="match status" value="1"/>
</dbReference>
<dbReference type="GO" id="GO:1904680">
    <property type="term" value="F:peptide transmembrane transporter activity"/>
    <property type="evidence" value="ECO:0007669"/>
    <property type="project" value="TreeGrafter"/>
</dbReference>
<evidence type="ECO:0000256" key="2">
    <source>
        <dbReference type="ARBA" id="ARBA00022448"/>
    </source>
</evidence>
<dbReference type="RefSeq" id="WP_004607077.1">
    <property type="nucleotide sequence ID" value="NZ_AP025569.1"/>
</dbReference>
<dbReference type="InterPro" id="IPR030678">
    <property type="entry name" value="Peptide/Ni-bd"/>
</dbReference>
<sequence length="507" mass="56509">MKSKLIFRILTATMAGVMMVTAAGCASGNQDKGTTEESIVRMAVSSEPDNLNPMKSSATDTSAMMMNVYEGLLSFDKNGSFIPALAESYEITDDGMTYEFQLKEGIQFHSGDEFNAEDVKYTYETLAGLNGESPLNETLASELVAVETPDDYSVQLKLNKVDAGFLSKCTISIQQDGYTQDSTNPNGTGPYKFKEYVQGQKLVLEKNENYKTIETRMPEIDTVEFKIMTDSNAVLMALKSGDLDIASVDARNFSSLGKDFTSVEGPQNMVQIFALNNSVEPLNKKEVRQAINYAVNKEEIIQTVMEGHGTQLESFLSPSMKNYYNDDIKGYDTNIGKAKELLAEAGYPTGFTMTLTVPSNYQTHIDTAQILKSQLEKIGVTVEIQLVEWAQWLENVYNNAQYESTVIGHSGKLDPQDFLNRFTTTYEKNYFKYSNEEYDAKIAEAASVTDETKRAEIYKECQQKLADDAASVFIQDPSINYAVRNTITGMQIYPVTFFDMGSLRMAE</sequence>
<accession>A0A844FDG6</accession>
<comment type="similarity">
    <text evidence="1">Belongs to the bacterial solute-binding protein 5 family.</text>
</comment>
<dbReference type="GO" id="GO:0015833">
    <property type="term" value="P:peptide transport"/>
    <property type="evidence" value="ECO:0007669"/>
    <property type="project" value="TreeGrafter"/>
</dbReference>
<dbReference type="PROSITE" id="PS51257">
    <property type="entry name" value="PROKAR_LIPOPROTEIN"/>
    <property type="match status" value="1"/>
</dbReference>
<dbReference type="InterPro" id="IPR000914">
    <property type="entry name" value="SBP_5_dom"/>
</dbReference>
<dbReference type="EMBL" id="VUMB01000039">
    <property type="protein sequence ID" value="MSS41539.1"/>
    <property type="molecule type" value="Genomic_DNA"/>
</dbReference>
<evidence type="ECO:0000259" key="5">
    <source>
        <dbReference type="Pfam" id="PF00496"/>
    </source>
</evidence>
<organism evidence="6 7">
    <name type="scientific">Clostridium scindens (strain JCM 10418 / VPI 12708)</name>
    <dbReference type="NCBI Taxonomy" id="29347"/>
    <lineage>
        <taxon>Bacteria</taxon>
        <taxon>Bacillati</taxon>
        <taxon>Bacillota</taxon>
        <taxon>Clostridia</taxon>
        <taxon>Lachnospirales</taxon>
        <taxon>Lachnospiraceae</taxon>
    </lineage>
</organism>
<dbReference type="AlphaFoldDB" id="A0A844FDG6"/>
<feature type="chain" id="PRO_5038690047" evidence="4">
    <location>
        <begin position="23"/>
        <end position="507"/>
    </location>
</feature>
<dbReference type="GeneID" id="62696444"/>
<dbReference type="GO" id="GO:0042597">
    <property type="term" value="C:periplasmic space"/>
    <property type="evidence" value="ECO:0007669"/>
    <property type="project" value="UniProtKB-ARBA"/>
</dbReference>
<name>A0A844FDG6_CLOSV</name>
<dbReference type="Gene3D" id="3.10.105.10">
    <property type="entry name" value="Dipeptide-binding Protein, Domain 3"/>
    <property type="match status" value="1"/>
</dbReference>
<proteinExistence type="inferred from homology"/>
<keyword evidence="2" id="KW-0813">Transport</keyword>
<dbReference type="Pfam" id="PF00496">
    <property type="entry name" value="SBP_bac_5"/>
    <property type="match status" value="1"/>
</dbReference>
<dbReference type="Proteomes" id="UP000462363">
    <property type="component" value="Unassembled WGS sequence"/>
</dbReference>
<feature type="signal peptide" evidence="4">
    <location>
        <begin position="1"/>
        <end position="22"/>
    </location>
</feature>
<gene>
    <name evidence="6" type="ORF">FYJ37_14665</name>
</gene>
<evidence type="ECO:0000256" key="4">
    <source>
        <dbReference type="SAM" id="SignalP"/>
    </source>
</evidence>
<comment type="caution">
    <text evidence="6">The sequence shown here is derived from an EMBL/GenBank/DDBJ whole genome shotgun (WGS) entry which is preliminary data.</text>
</comment>